<keyword evidence="1" id="KW-0507">mRNA processing</keyword>
<accession>A0A455TA41</accession>
<evidence type="ECO:0000256" key="7">
    <source>
        <dbReference type="RuleBase" id="RU003953"/>
    </source>
</evidence>
<dbReference type="InterPro" id="IPR032828">
    <property type="entry name" value="PolyA_RNA-bd"/>
</dbReference>
<dbReference type="Gene3D" id="1.10.3090.10">
    <property type="entry name" value="cca-adding enzyme, domain 2"/>
    <property type="match status" value="1"/>
</dbReference>
<evidence type="ECO:0000256" key="6">
    <source>
        <dbReference type="ARBA" id="ARBA00023163"/>
    </source>
</evidence>
<dbReference type="Pfam" id="PF12627">
    <property type="entry name" value="PolyA_pol_RNAbd"/>
    <property type="match status" value="1"/>
</dbReference>
<dbReference type="CDD" id="cd05398">
    <property type="entry name" value="NT_ClassII-CCAase"/>
    <property type="match status" value="1"/>
</dbReference>
<dbReference type="GO" id="GO:0006397">
    <property type="term" value="P:mRNA processing"/>
    <property type="evidence" value="ECO:0007669"/>
    <property type="project" value="UniProtKB-KW"/>
</dbReference>
<evidence type="ECO:0000256" key="5">
    <source>
        <dbReference type="ARBA" id="ARBA00022884"/>
    </source>
</evidence>
<evidence type="ECO:0000256" key="3">
    <source>
        <dbReference type="ARBA" id="ARBA00022741"/>
    </source>
</evidence>
<keyword evidence="2 7" id="KW-0808">Transferase</keyword>
<proteinExistence type="inferred from homology"/>
<dbReference type="Gene3D" id="3.30.460.10">
    <property type="entry name" value="Beta Polymerase, domain 2"/>
    <property type="match status" value="1"/>
</dbReference>
<feature type="domain" description="tRNA nucleotidyltransferase/poly(A) polymerase RNA and SrmB- binding" evidence="10">
    <location>
        <begin position="194"/>
        <end position="249"/>
    </location>
</feature>
<dbReference type="InterPro" id="IPR010206">
    <property type="entry name" value="PolA_pol_I"/>
</dbReference>
<evidence type="ECO:0000256" key="4">
    <source>
        <dbReference type="ARBA" id="ARBA00022840"/>
    </source>
</evidence>
<dbReference type="Pfam" id="PF01743">
    <property type="entry name" value="PolyA_pol"/>
    <property type="match status" value="1"/>
</dbReference>
<dbReference type="RefSeq" id="WP_158344738.1">
    <property type="nucleotide sequence ID" value="NZ_AP019379.1"/>
</dbReference>
<dbReference type="FunFam" id="3.30.460.10:FF:000035">
    <property type="entry name" value="Poly(A) polymerase I"/>
    <property type="match status" value="1"/>
</dbReference>
<organism evidence="11 12">
    <name type="scientific">Buchnera aphidicola</name>
    <name type="common">Nipponaphis monzeni</name>
    <dbReference type="NCBI Taxonomy" id="2495405"/>
    <lineage>
        <taxon>Bacteria</taxon>
        <taxon>Pseudomonadati</taxon>
        <taxon>Pseudomonadota</taxon>
        <taxon>Gammaproteobacteria</taxon>
        <taxon>Enterobacterales</taxon>
        <taxon>Erwiniaceae</taxon>
        <taxon>Buchnera</taxon>
    </lineage>
</organism>
<dbReference type="GO" id="GO:1990817">
    <property type="term" value="F:poly(A) RNA polymerase activity"/>
    <property type="evidence" value="ECO:0007669"/>
    <property type="project" value="InterPro"/>
</dbReference>
<comment type="similarity">
    <text evidence="7">Belongs to the tRNA nucleotidyltransferase/poly(A) polymerase family.</text>
</comment>
<dbReference type="OrthoDB" id="9805698at2"/>
<dbReference type="SUPFAM" id="SSF81301">
    <property type="entry name" value="Nucleotidyltransferase"/>
    <property type="match status" value="1"/>
</dbReference>
<sequence length="420" mass="49722">MMLITRNNHNISRKNISKNALKILNRLSKLGYEAYLVGGCIRDLIIGCQPKDFDITTNATPQELKKLFRNSRVIGRRFKIIHIIFYNEIIEVSTFRGNHRNSSIHTKYKNFKKNKNGLLLTDNIFGKIEEDAQRRDLTINTLYYSMKDFCIRDYVGGINDIKQKIVRLIGNPELKYREDPVRMLRVIRFSVQLNMRIEKETARKIPKLANLLTHIPSARLFDESVKLLQTGHGYNTYKKLKQFSLIQSLISSNSLSINKKLQSITEKITIQTLKIIDFFYKKNRSVVYSSLLFSSILWYTQLYTTLKIKHEKKIRYIDAFLLAINITLNNKVFFINIPKKISAKIKKIWIFQLHMNNHLLYSQHLFKNNKNRTLIQAFELFKIRSHIENYNKLNYITIFWKYVSNKKSNLFTHSHNKIFL</sequence>
<evidence type="ECO:0000256" key="1">
    <source>
        <dbReference type="ARBA" id="ARBA00022664"/>
    </source>
</evidence>
<evidence type="ECO:0000313" key="11">
    <source>
        <dbReference type="EMBL" id="BBI01175.1"/>
    </source>
</evidence>
<evidence type="ECO:0000256" key="2">
    <source>
        <dbReference type="ARBA" id="ARBA00022679"/>
    </source>
</evidence>
<dbReference type="InterPro" id="IPR002646">
    <property type="entry name" value="PolA_pol_head_dom"/>
</dbReference>
<evidence type="ECO:0000259" key="10">
    <source>
        <dbReference type="Pfam" id="PF12627"/>
    </source>
</evidence>
<keyword evidence="5 7" id="KW-0694">RNA-binding</keyword>
<evidence type="ECO:0000259" key="8">
    <source>
        <dbReference type="Pfam" id="PF01743"/>
    </source>
</evidence>
<dbReference type="GO" id="GO:0043633">
    <property type="term" value="P:polyadenylation-dependent RNA catabolic process"/>
    <property type="evidence" value="ECO:0007669"/>
    <property type="project" value="InterPro"/>
</dbReference>
<dbReference type="NCBIfam" id="TIGR01942">
    <property type="entry name" value="pcnB"/>
    <property type="match status" value="1"/>
</dbReference>
<evidence type="ECO:0000259" key="9">
    <source>
        <dbReference type="Pfam" id="PF12626"/>
    </source>
</evidence>
<dbReference type="GO" id="GO:0003723">
    <property type="term" value="F:RNA binding"/>
    <property type="evidence" value="ECO:0007669"/>
    <property type="project" value="UniProtKB-KW"/>
</dbReference>
<keyword evidence="6" id="KW-0804">Transcription</keyword>
<feature type="domain" description="Polymerase A arginine-rich C-terminal" evidence="9">
    <location>
        <begin position="315"/>
        <end position="408"/>
    </location>
</feature>
<keyword evidence="12" id="KW-1185">Reference proteome</keyword>
<dbReference type="InterPro" id="IPR025866">
    <property type="entry name" value="PolyA_pol_arg_C_dom"/>
</dbReference>
<dbReference type="PANTHER" id="PTHR43051:SF1">
    <property type="entry name" value="POLYNUCLEOTIDE ADENYLYLTRANSFERASE FAMILY PROTEIN"/>
    <property type="match status" value="1"/>
</dbReference>
<keyword evidence="3" id="KW-0547">Nucleotide-binding</keyword>
<dbReference type="Proteomes" id="UP000317544">
    <property type="component" value="Chromosome"/>
</dbReference>
<reference evidence="11 12" key="1">
    <citation type="journal article" date="2019" name="Proc. Natl. Acad. Sci. U.S.A.">
        <title>Exaggeration and cooption of innate immunity for social defense.</title>
        <authorList>
            <person name="Kutsukake M."/>
            <person name="Moriyama M."/>
            <person name="Shigenobu S."/>
            <person name="Meng X.-Y."/>
            <person name="Nikoh N."/>
            <person name="Noda C."/>
            <person name="Kobayashi S."/>
            <person name="Fukatsu T."/>
        </authorList>
    </citation>
    <scope>NUCLEOTIDE SEQUENCE [LARGE SCALE GENOMIC DNA]</scope>
    <source>
        <strain evidence="11 12">Nmo</strain>
    </source>
</reference>
<dbReference type="InterPro" id="IPR043519">
    <property type="entry name" value="NT_sf"/>
</dbReference>
<dbReference type="SUPFAM" id="SSF81891">
    <property type="entry name" value="Poly A polymerase C-terminal region-like"/>
    <property type="match status" value="1"/>
</dbReference>
<dbReference type="Pfam" id="PF12626">
    <property type="entry name" value="PolyA_pol_arg_C"/>
    <property type="match status" value="1"/>
</dbReference>
<dbReference type="InterPro" id="IPR052191">
    <property type="entry name" value="tRNA_ntf/polyA_polymerase_I"/>
</dbReference>
<gene>
    <name evidence="11" type="primary">pcnB</name>
    <name evidence="11" type="ORF">BUCNMO_160</name>
</gene>
<feature type="domain" description="Poly A polymerase head" evidence="8">
    <location>
        <begin position="34"/>
        <end position="167"/>
    </location>
</feature>
<name>A0A455TA41_9GAMM</name>
<dbReference type="AlphaFoldDB" id="A0A455TA41"/>
<dbReference type="PANTHER" id="PTHR43051">
    <property type="entry name" value="POLYNUCLEOTIDE ADENYLYLTRANSFERASE FAMILY PROTEIN"/>
    <property type="match status" value="1"/>
</dbReference>
<evidence type="ECO:0000313" key="12">
    <source>
        <dbReference type="Proteomes" id="UP000317544"/>
    </source>
</evidence>
<keyword evidence="4" id="KW-0067">ATP-binding</keyword>
<dbReference type="EMBL" id="AP019379">
    <property type="protein sequence ID" value="BBI01175.1"/>
    <property type="molecule type" value="Genomic_DNA"/>
</dbReference>
<protein>
    <submittedName>
        <fullName evidence="11">Poly(A) polymerase I</fullName>
    </submittedName>
</protein>
<dbReference type="GO" id="GO:0005524">
    <property type="term" value="F:ATP binding"/>
    <property type="evidence" value="ECO:0007669"/>
    <property type="project" value="UniProtKB-KW"/>
</dbReference>